<keyword evidence="3" id="KW-0238">DNA-binding</keyword>
<dbReference type="Gene3D" id="3.40.50.2300">
    <property type="match status" value="1"/>
</dbReference>
<evidence type="ECO:0000256" key="1">
    <source>
        <dbReference type="ARBA" id="ARBA00022491"/>
    </source>
</evidence>
<dbReference type="AlphaFoldDB" id="A0A6B8RRH7"/>
<dbReference type="SUPFAM" id="SSF53822">
    <property type="entry name" value="Periplasmic binding protein-like I"/>
    <property type="match status" value="1"/>
</dbReference>
<dbReference type="PANTHER" id="PTHR30146:SF148">
    <property type="entry name" value="HTH-TYPE TRANSCRIPTIONAL REPRESSOR PURR-RELATED"/>
    <property type="match status" value="1"/>
</dbReference>
<dbReference type="CDD" id="cd06267">
    <property type="entry name" value="PBP1_LacI_sugar_binding-like"/>
    <property type="match status" value="1"/>
</dbReference>
<dbReference type="Gene3D" id="3.20.20.80">
    <property type="entry name" value="Glycosidases"/>
    <property type="match status" value="1"/>
</dbReference>
<dbReference type="PANTHER" id="PTHR30146">
    <property type="entry name" value="LACI-RELATED TRANSCRIPTIONAL REPRESSOR"/>
    <property type="match status" value="1"/>
</dbReference>
<evidence type="ECO:0000256" key="3">
    <source>
        <dbReference type="ARBA" id="ARBA00023125"/>
    </source>
</evidence>
<protein>
    <recommendedName>
        <fullName evidence="5">Transcriptional regulator LacI/GalR-like sensor domain-containing protein</fullName>
    </recommendedName>
</protein>
<proteinExistence type="predicted"/>
<dbReference type="SUPFAM" id="SSF51445">
    <property type="entry name" value="(Trans)glycosidases"/>
    <property type="match status" value="1"/>
</dbReference>
<keyword evidence="7" id="KW-1185">Reference proteome</keyword>
<organism evidence="6 7">
    <name type="scientific">Paenibacillus psychroresistens</name>
    <dbReference type="NCBI Taxonomy" id="1778678"/>
    <lineage>
        <taxon>Bacteria</taxon>
        <taxon>Bacillati</taxon>
        <taxon>Bacillota</taxon>
        <taxon>Bacilli</taxon>
        <taxon>Bacillales</taxon>
        <taxon>Paenibacillaceae</taxon>
        <taxon>Paenibacillus</taxon>
    </lineage>
</organism>
<dbReference type="GO" id="GO:0000976">
    <property type="term" value="F:transcription cis-regulatory region binding"/>
    <property type="evidence" value="ECO:0007669"/>
    <property type="project" value="TreeGrafter"/>
</dbReference>
<name>A0A6B8RRH7_9BACL</name>
<keyword evidence="1" id="KW-0678">Repressor</keyword>
<dbReference type="InterPro" id="IPR046335">
    <property type="entry name" value="LacI/GalR-like_sensor"/>
</dbReference>
<keyword evidence="2" id="KW-0805">Transcription regulation</keyword>
<dbReference type="EMBL" id="CP034235">
    <property type="protein sequence ID" value="QGQ98155.1"/>
    <property type="molecule type" value="Genomic_DNA"/>
</dbReference>
<sequence>MHDYTSLINSENPVSIILKTFSLIMTPHKYPSAFNRKKGFVDALKDTKIKLKIHTDKMNWLGGYQAGDTLMEFLQEDSPPTAIFVANDWMAIGMIQKLKERGISIPIPLAAEFSPTSSTFNLDIKLLISELLAVLNQSSHSNKKILLPATFIPRESLGRCIYEGIWVGEDSHIPNTDGMRNDVQSALKEQQSPVLRWPGGCFADSHHQVRF</sequence>
<dbReference type="KEGG" id="ppsc:EHS13_26355"/>
<evidence type="ECO:0000313" key="7">
    <source>
        <dbReference type="Proteomes" id="UP000426246"/>
    </source>
</evidence>
<evidence type="ECO:0000256" key="4">
    <source>
        <dbReference type="ARBA" id="ARBA00023163"/>
    </source>
</evidence>
<accession>A0A6B8RRH7</accession>
<dbReference type="GO" id="GO:0003700">
    <property type="term" value="F:DNA-binding transcription factor activity"/>
    <property type="evidence" value="ECO:0007669"/>
    <property type="project" value="TreeGrafter"/>
</dbReference>
<dbReference type="InterPro" id="IPR017853">
    <property type="entry name" value="GH"/>
</dbReference>
<keyword evidence="4" id="KW-0804">Transcription</keyword>
<reference evidence="7" key="1">
    <citation type="submission" date="2018-11" db="EMBL/GenBank/DDBJ databases">
        <title>Complete genome sequence of Paenibacillus sp. ML311-T8.</title>
        <authorList>
            <person name="Nam Y.-D."/>
            <person name="Kang J."/>
            <person name="Chung W.-H."/>
            <person name="Park Y.S."/>
        </authorList>
    </citation>
    <scope>NUCLEOTIDE SEQUENCE [LARGE SCALE GENOMIC DNA]</scope>
    <source>
        <strain evidence="7">ML311-T8</strain>
    </source>
</reference>
<dbReference type="InterPro" id="IPR028082">
    <property type="entry name" value="Peripla_BP_I"/>
</dbReference>
<evidence type="ECO:0000256" key="2">
    <source>
        <dbReference type="ARBA" id="ARBA00023015"/>
    </source>
</evidence>
<dbReference type="Proteomes" id="UP000426246">
    <property type="component" value="Chromosome"/>
</dbReference>
<evidence type="ECO:0000313" key="6">
    <source>
        <dbReference type="EMBL" id="QGQ98155.1"/>
    </source>
</evidence>
<gene>
    <name evidence="6" type="ORF">EHS13_26355</name>
</gene>
<evidence type="ECO:0000259" key="5">
    <source>
        <dbReference type="Pfam" id="PF13377"/>
    </source>
</evidence>
<feature type="domain" description="Transcriptional regulator LacI/GalR-like sensor" evidence="5">
    <location>
        <begin position="21"/>
        <end position="156"/>
    </location>
</feature>
<dbReference type="Pfam" id="PF13377">
    <property type="entry name" value="Peripla_BP_3"/>
    <property type="match status" value="1"/>
</dbReference>